<feature type="region of interest" description="Disordered" evidence="1">
    <location>
        <begin position="1"/>
        <end position="28"/>
    </location>
</feature>
<dbReference type="RefSeq" id="WP_172988433.1">
    <property type="nucleotide sequence ID" value="NZ_CP054038.1"/>
</dbReference>
<reference evidence="2 3" key="1">
    <citation type="submission" date="2020-05" db="EMBL/GenBank/DDBJ databases">
        <title>Strain PA2F3 complete genome.</title>
        <authorList>
            <person name="Kim Y.-S."/>
            <person name="Kim S.-J."/>
            <person name="Jung H.-k."/>
            <person name="Kim S.-E."/>
            <person name="Kim K.-H."/>
        </authorList>
    </citation>
    <scope>NUCLEOTIDE SEQUENCE [LARGE SCALE GENOMIC DNA]</scope>
    <source>
        <strain evidence="2 3">PA2F3</strain>
    </source>
</reference>
<evidence type="ECO:0000313" key="3">
    <source>
        <dbReference type="Proteomes" id="UP000502498"/>
    </source>
</evidence>
<feature type="compositionally biased region" description="Gly residues" evidence="1">
    <location>
        <begin position="147"/>
        <end position="163"/>
    </location>
</feature>
<feature type="compositionally biased region" description="Basic and acidic residues" evidence="1">
    <location>
        <begin position="9"/>
        <end position="20"/>
    </location>
</feature>
<protein>
    <submittedName>
        <fullName evidence="2">Uncharacterized protein</fullName>
    </submittedName>
</protein>
<evidence type="ECO:0000313" key="2">
    <source>
        <dbReference type="EMBL" id="QKJ18053.1"/>
    </source>
</evidence>
<dbReference type="AlphaFoldDB" id="A0A7D4PSG8"/>
<name>A0A7D4PSG8_9MICO</name>
<proteinExistence type="predicted"/>
<accession>A0A7D4PSG8</accession>
<feature type="region of interest" description="Disordered" evidence="1">
    <location>
        <begin position="117"/>
        <end position="170"/>
    </location>
</feature>
<evidence type="ECO:0000256" key="1">
    <source>
        <dbReference type="SAM" id="MobiDB-lite"/>
    </source>
</evidence>
<dbReference type="EMBL" id="CP054038">
    <property type="protein sequence ID" value="QKJ18053.1"/>
    <property type="molecule type" value="Genomic_DNA"/>
</dbReference>
<dbReference type="Proteomes" id="UP000502498">
    <property type="component" value="Chromosome"/>
</dbReference>
<sequence>MTWNQPNRHLPDKQCDRNESQADSYQRDGSGLFESFAESVDASHFTTEQGSHSFDRDGVLTSETHSLLVRFDTNTHDTTRVEVTVTPQGMRTEHTWITDAEGHVWLDDTLVTYVPPLVEARRKAPPRRPPTRPDTTPPGKGPQPRGTSGGSAGSGGGGGGGGFQPFPRAISAPNGQCEHFTDYYLAATAARDETYLGTVFEGVGPCT</sequence>
<gene>
    <name evidence="2" type="ORF">HQM25_00555</name>
</gene>
<organism evidence="2 3">
    <name type="scientific">Microbacterium hominis</name>
    <dbReference type="NCBI Taxonomy" id="162426"/>
    <lineage>
        <taxon>Bacteria</taxon>
        <taxon>Bacillati</taxon>
        <taxon>Actinomycetota</taxon>
        <taxon>Actinomycetes</taxon>
        <taxon>Micrococcales</taxon>
        <taxon>Microbacteriaceae</taxon>
        <taxon>Microbacterium</taxon>
    </lineage>
</organism>